<reference evidence="1" key="1">
    <citation type="journal article" date="2023" name="Nat. Commun.">
        <title>Diploid and tetraploid genomes of Acorus and the evolution of monocots.</title>
        <authorList>
            <person name="Ma L."/>
            <person name="Liu K.W."/>
            <person name="Li Z."/>
            <person name="Hsiao Y.Y."/>
            <person name="Qi Y."/>
            <person name="Fu T."/>
            <person name="Tang G.D."/>
            <person name="Zhang D."/>
            <person name="Sun W.H."/>
            <person name="Liu D.K."/>
            <person name="Li Y."/>
            <person name="Chen G.Z."/>
            <person name="Liu X.D."/>
            <person name="Liao X.Y."/>
            <person name="Jiang Y.T."/>
            <person name="Yu X."/>
            <person name="Hao Y."/>
            <person name="Huang J."/>
            <person name="Zhao X.W."/>
            <person name="Ke S."/>
            <person name="Chen Y.Y."/>
            <person name="Wu W.L."/>
            <person name="Hsu J.L."/>
            <person name="Lin Y.F."/>
            <person name="Huang M.D."/>
            <person name="Li C.Y."/>
            <person name="Huang L."/>
            <person name="Wang Z.W."/>
            <person name="Zhao X."/>
            <person name="Zhong W.Y."/>
            <person name="Peng D.H."/>
            <person name="Ahmad S."/>
            <person name="Lan S."/>
            <person name="Zhang J.S."/>
            <person name="Tsai W.C."/>
            <person name="Van de Peer Y."/>
            <person name="Liu Z.J."/>
        </authorList>
    </citation>
    <scope>NUCLEOTIDE SEQUENCE</scope>
    <source>
        <strain evidence="1">CP</strain>
    </source>
</reference>
<organism evidence="1 2">
    <name type="scientific">Acorus calamus</name>
    <name type="common">Sweet flag</name>
    <dbReference type="NCBI Taxonomy" id="4465"/>
    <lineage>
        <taxon>Eukaryota</taxon>
        <taxon>Viridiplantae</taxon>
        <taxon>Streptophyta</taxon>
        <taxon>Embryophyta</taxon>
        <taxon>Tracheophyta</taxon>
        <taxon>Spermatophyta</taxon>
        <taxon>Magnoliopsida</taxon>
        <taxon>Liliopsida</taxon>
        <taxon>Acoraceae</taxon>
        <taxon>Acorus</taxon>
    </lineage>
</organism>
<dbReference type="InterPro" id="IPR044992">
    <property type="entry name" value="ChyE-like"/>
</dbReference>
<proteinExistence type="predicted"/>
<dbReference type="GO" id="GO:0005829">
    <property type="term" value="C:cytosol"/>
    <property type="evidence" value="ECO:0007669"/>
    <property type="project" value="TreeGrafter"/>
</dbReference>
<gene>
    <name evidence="1" type="ORF">QJS10_CPA16g00471</name>
</gene>
<keyword evidence="2" id="KW-1185">Reference proteome</keyword>
<name>A0AAV9D493_ACOCL</name>
<dbReference type="PANTHER" id="PTHR42695:SF13">
    <property type="entry name" value="GLUTAMINE AMIDOTRANSFERASE CLASS-I FAMILY PROTEIN, EXPRESSED"/>
    <property type="match status" value="1"/>
</dbReference>
<comment type="caution">
    <text evidence="1">The sequence shown here is derived from an EMBL/GenBank/DDBJ whole genome shotgun (WGS) entry which is preliminary data.</text>
</comment>
<accession>A0AAV9D493</accession>
<reference evidence="1" key="2">
    <citation type="submission" date="2023-06" db="EMBL/GenBank/DDBJ databases">
        <authorList>
            <person name="Ma L."/>
            <person name="Liu K.-W."/>
            <person name="Li Z."/>
            <person name="Hsiao Y.-Y."/>
            <person name="Qi Y."/>
            <person name="Fu T."/>
            <person name="Tang G."/>
            <person name="Zhang D."/>
            <person name="Sun W.-H."/>
            <person name="Liu D.-K."/>
            <person name="Li Y."/>
            <person name="Chen G.-Z."/>
            <person name="Liu X.-D."/>
            <person name="Liao X.-Y."/>
            <person name="Jiang Y.-T."/>
            <person name="Yu X."/>
            <person name="Hao Y."/>
            <person name="Huang J."/>
            <person name="Zhao X.-W."/>
            <person name="Ke S."/>
            <person name="Chen Y.-Y."/>
            <person name="Wu W.-L."/>
            <person name="Hsu J.-L."/>
            <person name="Lin Y.-F."/>
            <person name="Huang M.-D."/>
            <person name="Li C.-Y."/>
            <person name="Huang L."/>
            <person name="Wang Z.-W."/>
            <person name="Zhao X."/>
            <person name="Zhong W.-Y."/>
            <person name="Peng D.-H."/>
            <person name="Ahmad S."/>
            <person name="Lan S."/>
            <person name="Zhang J.-S."/>
            <person name="Tsai W.-C."/>
            <person name="Van De Peer Y."/>
            <person name="Liu Z.-J."/>
        </authorList>
    </citation>
    <scope>NUCLEOTIDE SEQUENCE</scope>
    <source>
        <strain evidence="1">CP</strain>
        <tissue evidence="1">Leaves</tissue>
    </source>
</reference>
<evidence type="ECO:0000313" key="2">
    <source>
        <dbReference type="Proteomes" id="UP001180020"/>
    </source>
</evidence>
<evidence type="ECO:0000313" key="1">
    <source>
        <dbReference type="EMBL" id="KAK1294938.1"/>
    </source>
</evidence>
<dbReference type="Proteomes" id="UP001180020">
    <property type="component" value="Unassembled WGS sequence"/>
</dbReference>
<dbReference type="AlphaFoldDB" id="A0AAV9D493"/>
<dbReference type="EMBL" id="JAUJYO010000016">
    <property type="protein sequence ID" value="KAK1294938.1"/>
    <property type="molecule type" value="Genomic_DNA"/>
</dbReference>
<dbReference type="PANTHER" id="PTHR42695">
    <property type="entry name" value="GLUTAMINE AMIDOTRANSFERASE YLR126C-RELATED"/>
    <property type="match status" value="1"/>
</dbReference>
<protein>
    <submittedName>
        <fullName evidence="1">Uncharacterized protein</fullName>
    </submittedName>
</protein>
<sequence length="88" mass="9847">MEEKMRFAVLLCVDDSEYVKETYGGYFGVFLDLLAEEGELWDLYRVADGDFPTDRRLSLCDGFVVTDSCNDAHSDDDDLAFDGSVEGA</sequence>